<evidence type="ECO:0000313" key="2">
    <source>
        <dbReference type="Proteomes" id="UP000002208"/>
    </source>
</evidence>
<sequence length="223" mass="25936">MGRLQRFLRYEFAPWPDQELLAAAAFHRPVIVRVQQHFHSSVALEVDLRDADAGELTQTLRLSWQAFETEIYALESYNEFYSGPYAQTYSWKPDNPRRFLHEIVNESDPWIEELLADNSHNGVFPMSGTPVMARQETLARNSSWPPPTGRFFRRDAPLGSDGRHVVGTARQAQHEVKRFNGHLEQMWLNMVNRPRYRHLFIASDTHMLEVLCGDLPTWTWISA</sequence>
<dbReference type="OrthoDB" id="65572at2"/>
<dbReference type="KEGG" id="ddr:Deide_05961"/>
<dbReference type="RefSeq" id="WP_012692560.1">
    <property type="nucleotide sequence ID" value="NC_012526.1"/>
</dbReference>
<dbReference type="Proteomes" id="UP000002208">
    <property type="component" value="Chromosome"/>
</dbReference>
<gene>
    <name evidence="1" type="ordered locus">Deide_05961</name>
</gene>
<accession>C1D0R3</accession>
<reference evidence="1 2" key="1">
    <citation type="journal article" date="2009" name="PLoS Genet.">
        <title>Alliance of proteomics and genomics to unravel the specificities of Sahara bacterium Deinococcus deserti.</title>
        <authorList>
            <person name="de Groot A."/>
            <person name="Dulermo R."/>
            <person name="Ortet P."/>
            <person name="Blanchard L."/>
            <person name="Guerin P."/>
            <person name="Fernandez B."/>
            <person name="Vacherie B."/>
            <person name="Dossat C."/>
            <person name="Jolivet E."/>
            <person name="Siguier P."/>
            <person name="Chandler M."/>
            <person name="Barakat M."/>
            <person name="Dedieu A."/>
            <person name="Barbe V."/>
            <person name="Heulin T."/>
            <person name="Sommer S."/>
            <person name="Achouak W."/>
            <person name="Armengaud J."/>
        </authorList>
    </citation>
    <scope>NUCLEOTIDE SEQUENCE [LARGE SCALE GENOMIC DNA]</scope>
    <source>
        <strain evidence="2">DSM 17065 / CIP 109153 / LMG 22923 / VCD115</strain>
    </source>
</reference>
<organism evidence="1 2">
    <name type="scientific">Deinococcus deserti (strain DSM 17065 / CIP 109153 / LMG 22923 / VCD115)</name>
    <dbReference type="NCBI Taxonomy" id="546414"/>
    <lineage>
        <taxon>Bacteria</taxon>
        <taxon>Thermotogati</taxon>
        <taxon>Deinococcota</taxon>
        <taxon>Deinococci</taxon>
        <taxon>Deinococcales</taxon>
        <taxon>Deinococcaceae</taxon>
        <taxon>Deinococcus</taxon>
    </lineage>
</organism>
<keyword evidence="2" id="KW-1185">Reference proteome</keyword>
<dbReference type="STRING" id="546414.Deide_05961"/>
<dbReference type="AlphaFoldDB" id="C1D0R3"/>
<protein>
    <submittedName>
        <fullName evidence="1">Uncharacterized protein</fullName>
    </submittedName>
</protein>
<evidence type="ECO:0000313" key="1">
    <source>
        <dbReference type="EMBL" id="ACO45437.1"/>
    </source>
</evidence>
<dbReference type="PaxDb" id="546414-Deide_05961"/>
<proteinExistence type="predicted"/>
<name>C1D0R3_DEIDV</name>
<dbReference type="HOGENOM" id="CLU_1238549_0_0_0"/>
<dbReference type="EMBL" id="CP001114">
    <property type="protein sequence ID" value="ACO45437.1"/>
    <property type="molecule type" value="Genomic_DNA"/>
</dbReference>